<sequence>MPDFILAPADAVDPADLHAAFVAAFADYLLGPFEVALAQWPAFLARQCVHLPASRVALAGSIVQAFALTAPRPDQHCWRLGTMGAVPAARGTGAAQALLDDFARRASAAGQLHAELECFAQNERGVRLYRSRGFETMHELHGYRGTAGGNAAADDAIEAVPLEDAFAWLERAGRECGGLPLQVTPPSLRALPVALQAWRHGRAQVIASDGAGRLTVHSLVDLEPTQASAERLVAHLAGRSGDGAVFVPQLQREDLGGRALERCGLQRLPLHQLLMRKLL</sequence>
<dbReference type="RefSeq" id="WP_168106547.1">
    <property type="nucleotide sequence ID" value="NZ_VTOX01000002.1"/>
</dbReference>
<evidence type="ECO:0000259" key="1">
    <source>
        <dbReference type="PROSITE" id="PS51186"/>
    </source>
</evidence>
<accession>A0A7X6I5J5</accession>
<dbReference type="Proteomes" id="UP000521868">
    <property type="component" value="Unassembled WGS sequence"/>
</dbReference>
<organism evidence="2 3">
    <name type="scientific">Ramlibacter lithotrophicus</name>
    <dbReference type="NCBI Taxonomy" id="2606681"/>
    <lineage>
        <taxon>Bacteria</taxon>
        <taxon>Pseudomonadati</taxon>
        <taxon>Pseudomonadota</taxon>
        <taxon>Betaproteobacteria</taxon>
        <taxon>Burkholderiales</taxon>
        <taxon>Comamonadaceae</taxon>
        <taxon>Ramlibacter</taxon>
    </lineage>
</organism>
<keyword evidence="3" id="KW-1185">Reference proteome</keyword>
<feature type="domain" description="N-acetyltransferase" evidence="1">
    <location>
        <begin position="4"/>
        <end position="163"/>
    </location>
</feature>
<dbReference type="Pfam" id="PF00583">
    <property type="entry name" value="Acetyltransf_1"/>
    <property type="match status" value="1"/>
</dbReference>
<dbReference type="GO" id="GO:0016747">
    <property type="term" value="F:acyltransferase activity, transferring groups other than amino-acyl groups"/>
    <property type="evidence" value="ECO:0007669"/>
    <property type="project" value="InterPro"/>
</dbReference>
<dbReference type="Gene3D" id="3.40.630.30">
    <property type="match status" value="1"/>
</dbReference>
<keyword evidence="2" id="KW-0808">Transferase</keyword>
<comment type="caution">
    <text evidence="2">The sequence shown here is derived from an EMBL/GenBank/DDBJ whole genome shotgun (WGS) entry which is preliminary data.</text>
</comment>
<protein>
    <submittedName>
        <fullName evidence="2">GNAT family N-acetyltransferase</fullName>
    </submittedName>
</protein>
<gene>
    <name evidence="2" type="ORF">RAMLITH_06295</name>
</gene>
<dbReference type="EMBL" id="VTOX01000002">
    <property type="protein sequence ID" value="NKE65426.1"/>
    <property type="molecule type" value="Genomic_DNA"/>
</dbReference>
<dbReference type="AlphaFoldDB" id="A0A7X6I5J5"/>
<dbReference type="InterPro" id="IPR000182">
    <property type="entry name" value="GNAT_dom"/>
</dbReference>
<dbReference type="PROSITE" id="PS51186">
    <property type="entry name" value="GNAT"/>
    <property type="match status" value="1"/>
</dbReference>
<evidence type="ECO:0000313" key="2">
    <source>
        <dbReference type="EMBL" id="NKE65426.1"/>
    </source>
</evidence>
<proteinExistence type="predicted"/>
<dbReference type="InterPro" id="IPR016181">
    <property type="entry name" value="Acyl_CoA_acyltransferase"/>
</dbReference>
<evidence type="ECO:0000313" key="3">
    <source>
        <dbReference type="Proteomes" id="UP000521868"/>
    </source>
</evidence>
<name>A0A7X6I5J5_9BURK</name>
<reference evidence="2 3" key="1">
    <citation type="journal article" date="2020" name="Nature">
        <title>Bacterial chemolithoautotrophy via manganese oxidation.</title>
        <authorList>
            <person name="Yu H."/>
            <person name="Leadbetter J.R."/>
        </authorList>
    </citation>
    <scope>NUCLEOTIDE SEQUENCE [LARGE SCALE GENOMIC DNA]</scope>
    <source>
        <strain evidence="2 3">RBP-1</strain>
    </source>
</reference>
<dbReference type="SUPFAM" id="SSF55729">
    <property type="entry name" value="Acyl-CoA N-acyltransferases (Nat)"/>
    <property type="match status" value="1"/>
</dbReference>